<dbReference type="EMBL" id="CP089291">
    <property type="protein sequence ID" value="UOF89761.1"/>
    <property type="molecule type" value="Genomic_DNA"/>
</dbReference>
<organism evidence="1 2">
    <name type="scientific">Fodinisporobacter ferrooxydans</name>
    <dbReference type="NCBI Taxonomy" id="2901836"/>
    <lineage>
        <taxon>Bacteria</taxon>
        <taxon>Bacillati</taxon>
        <taxon>Bacillota</taxon>
        <taxon>Bacilli</taxon>
        <taxon>Bacillales</taxon>
        <taxon>Alicyclobacillaceae</taxon>
        <taxon>Fodinisporobacter</taxon>
    </lineage>
</organism>
<accession>A0ABY4CJX5</accession>
<dbReference type="Proteomes" id="UP000830167">
    <property type="component" value="Chromosome"/>
</dbReference>
<name>A0ABY4CJX5_9BACL</name>
<dbReference type="RefSeq" id="WP_347436452.1">
    <property type="nucleotide sequence ID" value="NZ_CP089291.1"/>
</dbReference>
<sequence length="87" mass="10869">MDERINVHSRIRGIVEDRFDRMRDFLLEWGKTMDFLKGQVPMAFSEEDLDRIQHLMKEYHMLRRRIEHVRLFIEKWEHRHSSIMNDD</sequence>
<protein>
    <submittedName>
        <fullName evidence="1">Uncharacterized protein</fullName>
    </submittedName>
</protein>
<keyword evidence="2" id="KW-1185">Reference proteome</keyword>
<proteinExistence type="predicted"/>
<evidence type="ECO:0000313" key="2">
    <source>
        <dbReference type="Proteomes" id="UP000830167"/>
    </source>
</evidence>
<gene>
    <name evidence="1" type="ORF">LSG31_18080</name>
</gene>
<evidence type="ECO:0000313" key="1">
    <source>
        <dbReference type="EMBL" id="UOF89761.1"/>
    </source>
</evidence>
<reference evidence="1" key="1">
    <citation type="submission" date="2021-12" db="EMBL/GenBank/DDBJ databases">
        <title>Alicyclobacillaceae gen. nov., sp. nov., isolated from chalcocite enrichment system.</title>
        <authorList>
            <person name="Jiang Z."/>
        </authorList>
    </citation>
    <scope>NUCLEOTIDE SEQUENCE</scope>
    <source>
        <strain evidence="1">MYW30-H2</strain>
    </source>
</reference>